<gene>
    <name evidence="4" type="ORF">DHf2319_08255</name>
</gene>
<dbReference type="InterPro" id="IPR009288">
    <property type="entry name" value="AIG2-like_dom"/>
</dbReference>
<protein>
    <recommendedName>
        <fullName evidence="2">Putative gamma-glutamylcyclotransferase</fullName>
    </recommendedName>
</protein>
<evidence type="ECO:0000313" key="4">
    <source>
        <dbReference type="EMBL" id="UOD49472.1"/>
    </source>
</evidence>
<dbReference type="InterPro" id="IPR036568">
    <property type="entry name" value="GGCT-like_sf"/>
</dbReference>
<accession>A0ABY4AGQ9</accession>
<evidence type="ECO:0000256" key="2">
    <source>
        <dbReference type="ARBA" id="ARBA00030602"/>
    </source>
</evidence>
<proteinExistence type="predicted"/>
<keyword evidence="1" id="KW-0808">Transferase</keyword>
<feature type="domain" description="Gamma-glutamylcyclotransferase AIG2-like" evidence="3">
    <location>
        <begin position="13"/>
        <end position="99"/>
    </location>
</feature>
<name>A0ABY4AGQ9_9BURK</name>
<dbReference type="PANTHER" id="PTHR31544:SF2">
    <property type="entry name" value="AIG2-LIKE PROTEIN D"/>
    <property type="match status" value="1"/>
</dbReference>
<dbReference type="PANTHER" id="PTHR31544">
    <property type="entry name" value="AIG2-LIKE PROTEIN D"/>
    <property type="match status" value="1"/>
</dbReference>
<organism evidence="4 5">
    <name type="scientific">Orrella daihaiensis</name>
    <dbReference type="NCBI Taxonomy" id="2782176"/>
    <lineage>
        <taxon>Bacteria</taxon>
        <taxon>Pseudomonadati</taxon>
        <taxon>Pseudomonadota</taxon>
        <taxon>Betaproteobacteria</taxon>
        <taxon>Burkholderiales</taxon>
        <taxon>Alcaligenaceae</taxon>
        <taxon>Orrella</taxon>
    </lineage>
</organism>
<dbReference type="Pfam" id="PF06094">
    <property type="entry name" value="GGACT"/>
    <property type="match status" value="1"/>
</dbReference>
<dbReference type="Gene3D" id="3.10.490.10">
    <property type="entry name" value="Gamma-glutamyl cyclotransferase-like"/>
    <property type="match status" value="1"/>
</dbReference>
<keyword evidence="5" id="KW-1185">Reference proteome</keyword>
<dbReference type="InterPro" id="IPR013024">
    <property type="entry name" value="GGCT-like"/>
</dbReference>
<evidence type="ECO:0000259" key="3">
    <source>
        <dbReference type="Pfam" id="PF06094"/>
    </source>
</evidence>
<evidence type="ECO:0000313" key="5">
    <source>
        <dbReference type="Proteomes" id="UP000831607"/>
    </source>
</evidence>
<dbReference type="EMBL" id="CP063982">
    <property type="protein sequence ID" value="UOD49472.1"/>
    <property type="molecule type" value="Genomic_DNA"/>
</dbReference>
<dbReference type="CDD" id="cd06661">
    <property type="entry name" value="GGCT_like"/>
    <property type="match status" value="1"/>
</dbReference>
<dbReference type="Proteomes" id="UP000831607">
    <property type="component" value="Chromosome"/>
</dbReference>
<sequence>MYPEIFEQVAGVLPQSVLATAHHWRRHSLAGRTYPGALPDSTGQSTITGVLWLNVSSLAISALDRFEGQEYRRVGIDVTTSDGKKFQANIYQWLLPTQILWDDWCTESFEQNHRQNFVQTHGVSQDSKTR</sequence>
<dbReference type="SUPFAM" id="SSF110857">
    <property type="entry name" value="Gamma-glutamyl cyclotransferase-like"/>
    <property type="match status" value="1"/>
</dbReference>
<evidence type="ECO:0000256" key="1">
    <source>
        <dbReference type="ARBA" id="ARBA00022679"/>
    </source>
</evidence>
<dbReference type="InterPro" id="IPR045038">
    <property type="entry name" value="AIG2-like"/>
</dbReference>
<reference evidence="4 5" key="1">
    <citation type="submission" date="2020-11" db="EMBL/GenBank/DDBJ databases">
        <title>Algicoccus daihaiensis sp.nov., isolated from Daihai Lake in Inner Mongolia.</title>
        <authorList>
            <person name="Kai J."/>
        </authorList>
    </citation>
    <scope>NUCLEOTIDE SEQUENCE [LARGE SCALE GENOMIC DNA]</scope>
    <source>
        <strain evidence="5">f23</strain>
    </source>
</reference>